<gene>
    <name evidence="1" type="ORF">SAMN04487970_104324</name>
</gene>
<keyword evidence="2" id="KW-1185">Reference proteome</keyword>
<dbReference type="Proteomes" id="UP000198601">
    <property type="component" value="Unassembled WGS sequence"/>
</dbReference>
<sequence length="62" mass="7167">MFQSSSMGLRLRVYINSNRITLHEYNRLMSILSKKNTKPFSPLVHQFSSVDQYQGAGLLIIH</sequence>
<dbReference type="AlphaFoldDB" id="A0A1G4T5N4"/>
<reference evidence="2" key="1">
    <citation type="submission" date="2016-10" db="EMBL/GenBank/DDBJ databases">
        <authorList>
            <person name="Varghese N."/>
            <person name="Submissions S."/>
        </authorList>
    </citation>
    <scope>NUCLEOTIDE SEQUENCE [LARGE SCALE GENOMIC DNA]</scope>
    <source>
        <strain evidence="2">CGMCC 1.8946</strain>
    </source>
</reference>
<organism evidence="1 2">
    <name type="scientific">Paenibacillus tianmuensis</name>
    <dbReference type="NCBI Taxonomy" id="624147"/>
    <lineage>
        <taxon>Bacteria</taxon>
        <taxon>Bacillati</taxon>
        <taxon>Bacillota</taxon>
        <taxon>Bacilli</taxon>
        <taxon>Bacillales</taxon>
        <taxon>Paenibacillaceae</taxon>
        <taxon>Paenibacillus</taxon>
    </lineage>
</organism>
<name>A0A1G4T5N4_9BACL</name>
<protein>
    <submittedName>
        <fullName evidence="1">Uncharacterized protein</fullName>
    </submittedName>
</protein>
<dbReference type="EMBL" id="FMTT01000043">
    <property type="protein sequence ID" value="SCW76718.1"/>
    <property type="molecule type" value="Genomic_DNA"/>
</dbReference>
<evidence type="ECO:0000313" key="2">
    <source>
        <dbReference type="Proteomes" id="UP000198601"/>
    </source>
</evidence>
<accession>A0A1G4T5N4</accession>
<proteinExistence type="predicted"/>
<evidence type="ECO:0000313" key="1">
    <source>
        <dbReference type="EMBL" id="SCW76718.1"/>
    </source>
</evidence>